<keyword evidence="2" id="KW-1185">Reference proteome</keyword>
<comment type="caution">
    <text evidence="1">The sequence shown here is derived from an EMBL/GenBank/DDBJ whole genome shotgun (WGS) entry which is preliminary data.</text>
</comment>
<sequence>MELRISSEDISPLHLESVYIASAHTSTGAQEFTLPVSEPFMSGSPVGPAGSDWALQVRSFGDYNGNKCELGWRRVVESVPLERVTSICLLRCSKSHLPTHRKL</sequence>
<name>A0A8T0I3R1_CERPU</name>
<evidence type="ECO:0000313" key="1">
    <source>
        <dbReference type="EMBL" id="KAG0577431.1"/>
    </source>
</evidence>
<accession>A0A8T0I3R1</accession>
<dbReference type="AlphaFoldDB" id="A0A8T0I3R1"/>
<gene>
    <name evidence="1" type="ORF">KC19_5G155300</name>
</gene>
<reference evidence="1" key="1">
    <citation type="submission" date="2020-06" db="EMBL/GenBank/DDBJ databases">
        <title>WGS assembly of Ceratodon purpureus strain R40.</title>
        <authorList>
            <person name="Carey S.B."/>
            <person name="Jenkins J."/>
            <person name="Shu S."/>
            <person name="Lovell J.T."/>
            <person name="Sreedasyam A."/>
            <person name="Maumus F."/>
            <person name="Tiley G.P."/>
            <person name="Fernandez-Pozo N."/>
            <person name="Barry K."/>
            <person name="Chen C."/>
            <person name="Wang M."/>
            <person name="Lipzen A."/>
            <person name="Daum C."/>
            <person name="Saski C.A."/>
            <person name="Payton A.C."/>
            <person name="Mcbreen J.C."/>
            <person name="Conrad R.E."/>
            <person name="Kollar L.M."/>
            <person name="Olsson S."/>
            <person name="Huttunen S."/>
            <person name="Landis J.B."/>
            <person name="Wickett N.J."/>
            <person name="Johnson M.G."/>
            <person name="Rensing S.A."/>
            <person name="Grimwood J."/>
            <person name="Schmutz J."/>
            <person name="Mcdaniel S.F."/>
        </authorList>
    </citation>
    <scope>NUCLEOTIDE SEQUENCE</scope>
    <source>
        <strain evidence="1">R40</strain>
    </source>
</reference>
<dbReference type="EMBL" id="CM026425">
    <property type="protein sequence ID" value="KAG0577431.1"/>
    <property type="molecule type" value="Genomic_DNA"/>
</dbReference>
<dbReference type="Proteomes" id="UP000822688">
    <property type="component" value="Chromosome 5"/>
</dbReference>
<evidence type="ECO:0000313" key="2">
    <source>
        <dbReference type="Proteomes" id="UP000822688"/>
    </source>
</evidence>
<proteinExistence type="predicted"/>
<protein>
    <submittedName>
        <fullName evidence="1">Uncharacterized protein</fullName>
    </submittedName>
</protein>
<organism evidence="1 2">
    <name type="scientific">Ceratodon purpureus</name>
    <name type="common">Fire moss</name>
    <name type="synonym">Dicranum purpureum</name>
    <dbReference type="NCBI Taxonomy" id="3225"/>
    <lineage>
        <taxon>Eukaryota</taxon>
        <taxon>Viridiplantae</taxon>
        <taxon>Streptophyta</taxon>
        <taxon>Embryophyta</taxon>
        <taxon>Bryophyta</taxon>
        <taxon>Bryophytina</taxon>
        <taxon>Bryopsida</taxon>
        <taxon>Dicranidae</taxon>
        <taxon>Pseudoditrichales</taxon>
        <taxon>Ditrichaceae</taxon>
        <taxon>Ceratodon</taxon>
    </lineage>
</organism>